<gene>
    <name evidence="1" type="ordered locus">DEFDS_2132</name>
</gene>
<dbReference type="Proteomes" id="UP000001520">
    <property type="component" value="Chromosome"/>
</dbReference>
<sequence>MKNTTIIIFLIVFSCIGYTKDISLIISYHKGFPWVEDFKKGFFKVIPKDDVDIYYLDAKKGKTEEIKKNINFTLKSIEKNQPNIIVCLDDFALENVCKKYFNTEKQIVFAGINRDKEYYNLDEVKNITGVFEHIYFAQTFEIIKDAFPYAKKALLLSDTSQSTLSALKKCPKTYKDLHIDIKNIKTLKEWQQEVYNAQSIYDLLIILTCAKIKDKNGNYMNNKDVLKWTLQNNKLPEIALLEWMVKDGALLGVTISGYNHGIESGIIVKELLKGINISNIKPIQYTKAELTVNTKRAKELNIKIPISILLFAKTVY</sequence>
<dbReference type="eggNOG" id="COG2984">
    <property type="taxonomic scope" value="Bacteria"/>
</dbReference>
<dbReference type="KEGG" id="ddf:DEFDS_2132"/>
<dbReference type="PANTHER" id="PTHR35271:SF1">
    <property type="entry name" value="ABC TRANSPORTER, SUBSTRATE-BINDING LIPOPROTEIN"/>
    <property type="match status" value="1"/>
</dbReference>
<dbReference type="Gene3D" id="3.40.50.2300">
    <property type="match status" value="2"/>
</dbReference>
<dbReference type="EMBL" id="AP011529">
    <property type="protein sequence ID" value="BAI81579.1"/>
    <property type="molecule type" value="Genomic_DNA"/>
</dbReference>
<dbReference type="OrthoDB" id="5644906at2"/>
<organism evidence="1 2">
    <name type="scientific">Deferribacter desulfuricans (strain DSM 14783 / JCM 11476 / NBRC 101012 / SSM1)</name>
    <dbReference type="NCBI Taxonomy" id="639282"/>
    <lineage>
        <taxon>Bacteria</taxon>
        <taxon>Pseudomonadati</taxon>
        <taxon>Deferribacterota</taxon>
        <taxon>Deferribacteres</taxon>
        <taxon>Deferribacterales</taxon>
        <taxon>Deferribacteraceae</taxon>
        <taxon>Deferribacter</taxon>
    </lineage>
</organism>
<evidence type="ECO:0008006" key="3">
    <source>
        <dbReference type="Google" id="ProtNLM"/>
    </source>
</evidence>
<name>D3PA39_DEFDS</name>
<protein>
    <recommendedName>
        <fullName evidence="3">ABC transporter, substrate-binding protein</fullName>
    </recommendedName>
</protein>
<dbReference type="PANTHER" id="PTHR35271">
    <property type="entry name" value="ABC TRANSPORTER, SUBSTRATE-BINDING LIPOPROTEIN-RELATED"/>
    <property type="match status" value="1"/>
</dbReference>
<reference evidence="1 2" key="1">
    <citation type="journal article" date="2010" name="DNA Res.">
        <title>Bacterial lifestyle in a deep-sea hydrothermal vent chimney revealed by the genome sequence of the thermophilic bacterium Deferribacter desulfuricans SSM1.</title>
        <authorList>
            <person name="Takaki Y."/>
            <person name="Shimamura S."/>
            <person name="Nakagawa S."/>
            <person name="Fukuhara Y."/>
            <person name="Horikawa H."/>
            <person name="Ankai A."/>
            <person name="Harada T."/>
            <person name="Hosoyama A."/>
            <person name="Oguchi A."/>
            <person name="Fukui S."/>
            <person name="Fujita N."/>
            <person name="Takami H."/>
            <person name="Takai K."/>
        </authorList>
    </citation>
    <scope>NUCLEOTIDE SEQUENCE [LARGE SCALE GENOMIC DNA]</scope>
    <source>
        <strain evidence="2">DSM 14783 / JCM 11476 / NBRC 101012 / SSM1</strain>
    </source>
</reference>
<evidence type="ECO:0000313" key="2">
    <source>
        <dbReference type="Proteomes" id="UP000001520"/>
    </source>
</evidence>
<dbReference type="AlphaFoldDB" id="D3PA39"/>
<dbReference type="HOGENOM" id="CLU_057483_0_0_0"/>
<dbReference type="Pfam" id="PF04392">
    <property type="entry name" value="ABC_sub_bind"/>
    <property type="match status" value="1"/>
</dbReference>
<proteinExistence type="predicted"/>
<dbReference type="STRING" id="639282.DEFDS_2132"/>
<keyword evidence="2" id="KW-1185">Reference proteome</keyword>
<dbReference type="RefSeq" id="WP_013008824.1">
    <property type="nucleotide sequence ID" value="NC_013939.1"/>
</dbReference>
<dbReference type="PROSITE" id="PS51257">
    <property type="entry name" value="PROKAR_LIPOPROTEIN"/>
    <property type="match status" value="1"/>
</dbReference>
<dbReference type="InterPro" id="IPR007487">
    <property type="entry name" value="ABC_transpt-TYRBP-like"/>
</dbReference>
<accession>D3PA39</accession>
<evidence type="ECO:0000313" key="1">
    <source>
        <dbReference type="EMBL" id="BAI81579.1"/>
    </source>
</evidence>